<dbReference type="InterPro" id="IPR011026">
    <property type="entry name" value="WAS_C"/>
</dbReference>
<evidence type="ECO:0008006" key="13">
    <source>
        <dbReference type="Google" id="ProtNLM"/>
    </source>
</evidence>
<dbReference type="Pfam" id="PF00786">
    <property type="entry name" value="PBD"/>
    <property type="match status" value="1"/>
</dbReference>
<evidence type="ECO:0000313" key="11">
    <source>
        <dbReference type="EMBL" id="KAG7472437.1"/>
    </source>
</evidence>
<dbReference type="CDD" id="cd01205">
    <property type="entry name" value="EVH1_WASP-like"/>
    <property type="match status" value="1"/>
</dbReference>
<dbReference type="SUPFAM" id="SSF47912">
    <property type="entry name" value="Wiscott-Aldrich syndrome protein, WASP, C-terminal domain"/>
    <property type="match status" value="1"/>
</dbReference>
<comment type="subcellular location">
    <subcellularLocation>
        <location evidence="2">Cytoplasm</location>
        <location evidence="2">Cytoskeleton</location>
    </subcellularLocation>
    <subcellularLocation>
        <location evidence="1">Nucleus</location>
    </subcellularLocation>
</comment>
<reference evidence="11" key="1">
    <citation type="submission" date="2021-01" db="EMBL/GenBank/DDBJ databases">
        <authorList>
            <person name="Zahm M."/>
            <person name="Roques C."/>
            <person name="Cabau C."/>
            <person name="Klopp C."/>
            <person name="Donnadieu C."/>
            <person name="Jouanno E."/>
            <person name="Lampietro C."/>
            <person name="Louis A."/>
            <person name="Herpin A."/>
            <person name="Echchiki A."/>
            <person name="Berthelot C."/>
            <person name="Parey E."/>
            <person name="Roest-Crollius H."/>
            <person name="Braasch I."/>
            <person name="Postlethwait J."/>
            <person name="Bobe J."/>
            <person name="Montfort J."/>
            <person name="Bouchez O."/>
            <person name="Begum T."/>
            <person name="Mejri S."/>
            <person name="Adams A."/>
            <person name="Chen W.-J."/>
            <person name="Guiguen Y."/>
        </authorList>
    </citation>
    <scope>NUCLEOTIDE SEQUENCE</scope>
    <source>
        <strain evidence="11">YG-15Mar2019-1</strain>
        <tissue evidence="11">Brain</tissue>
    </source>
</reference>
<dbReference type="CDD" id="cd00132">
    <property type="entry name" value="CRIB"/>
    <property type="match status" value="1"/>
</dbReference>
<gene>
    <name evidence="11" type="ORF">MATL_G00108810</name>
</gene>
<dbReference type="SMART" id="SM00285">
    <property type="entry name" value="PBD"/>
    <property type="match status" value="1"/>
</dbReference>
<evidence type="ECO:0000256" key="7">
    <source>
        <dbReference type="ARBA" id="ARBA00023242"/>
    </source>
</evidence>
<dbReference type="FunFam" id="2.30.29.30:FF:000130">
    <property type="entry name" value="neural Wiskott-Aldrich syndrome protein"/>
    <property type="match status" value="1"/>
</dbReference>
<dbReference type="PROSITE" id="PS50108">
    <property type="entry name" value="CRIB"/>
    <property type="match status" value="1"/>
</dbReference>
<dbReference type="GO" id="GO:0005634">
    <property type="term" value="C:nucleus"/>
    <property type="evidence" value="ECO:0007669"/>
    <property type="project" value="UniProtKB-SubCell"/>
</dbReference>
<evidence type="ECO:0000256" key="8">
    <source>
        <dbReference type="SAM" id="MobiDB-lite"/>
    </source>
</evidence>
<evidence type="ECO:0000256" key="3">
    <source>
        <dbReference type="ARBA" id="ARBA00022490"/>
    </source>
</evidence>
<dbReference type="GO" id="GO:0007015">
    <property type="term" value="P:actin filament organization"/>
    <property type="evidence" value="ECO:0007669"/>
    <property type="project" value="InterPro"/>
</dbReference>
<dbReference type="Gene3D" id="3.90.810.10">
    <property type="entry name" value="CRIB domain"/>
    <property type="match status" value="1"/>
</dbReference>
<keyword evidence="4" id="KW-0597">Phosphoprotein</keyword>
<dbReference type="AlphaFoldDB" id="A0A9D3Q1Z4"/>
<organism evidence="11 12">
    <name type="scientific">Megalops atlanticus</name>
    <name type="common">Tarpon</name>
    <name type="synonym">Clupea gigantea</name>
    <dbReference type="NCBI Taxonomy" id="7932"/>
    <lineage>
        <taxon>Eukaryota</taxon>
        <taxon>Metazoa</taxon>
        <taxon>Chordata</taxon>
        <taxon>Craniata</taxon>
        <taxon>Vertebrata</taxon>
        <taxon>Euteleostomi</taxon>
        <taxon>Actinopterygii</taxon>
        <taxon>Neopterygii</taxon>
        <taxon>Teleostei</taxon>
        <taxon>Elopiformes</taxon>
        <taxon>Megalopidae</taxon>
        <taxon>Megalops</taxon>
    </lineage>
</organism>
<dbReference type="InterPro" id="IPR011993">
    <property type="entry name" value="PH-like_dom_sf"/>
</dbReference>
<dbReference type="FunFam" id="3.90.810.10:FF:000003">
    <property type="entry name" value="Neural Wiskott-Aldrich syndrome protein-like"/>
    <property type="match status" value="1"/>
</dbReference>
<name>A0A9D3Q1Z4_MEGAT</name>
<accession>A0A9D3Q1Z4</accession>
<feature type="compositionally biased region" description="Basic and acidic residues" evidence="8">
    <location>
        <begin position="390"/>
        <end position="399"/>
    </location>
</feature>
<dbReference type="InterPro" id="IPR036936">
    <property type="entry name" value="CRIB_dom_sf"/>
</dbReference>
<dbReference type="PANTHER" id="PTHR11202">
    <property type="entry name" value="SPROUTY-RELATED, EVH1 DOMAIN-CONTAINING PROTEIN FAMILY MEMBER"/>
    <property type="match status" value="1"/>
</dbReference>
<feature type="domain" description="CRIB" evidence="9">
    <location>
        <begin position="181"/>
        <end position="194"/>
    </location>
</feature>
<evidence type="ECO:0000256" key="1">
    <source>
        <dbReference type="ARBA" id="ARBA00004123"/>
    </source>
</evidence>
<feature type="region of interest" description="Disordered" evidence="8">
    <location>
        <begin position="251"/>
        <end position="295"/>
    </location>
</feature>
<evidence type="ECO:0000256" key="4">
    <source>
        <dbReference type="ARBA" id="ARBA00022553"/>
    </source>
</evidence>
<dbReference type="OrthoDB" id="8963340at2759"/>
<dbReference type="InterPro" id="IPR000095">
    <property type="entry name" value="CRIB_dom"/>
</dbReference>
<dbReference type="Pfam" id="PF00568">
    <property type="entry name" value="WH1"/>
    <property type="match status" value="1"/>
</dbReference>
<comment type="caution">
    <text evidence="11">The sequence shown here is derived from an EMBL/GenBank/DDBJ whole genome shotgun (WGS) entry which is preliminary data.</text>
</comment>
<evidence type="ECO:0000313" key="12">
    <source>
        <dbReference type="Proteomes" id="UP001046870"/>
    </source>
</evidence>
<evidence type="ECO:0000256" key="5">
    <source>
        <dbReference type="ARBA" id="ARBA00022737"/>
    </source>
</evidence>
<proteinExistence type="predicted"/>
<protein>
    <recommendedName>
        <fullName evidence="13">Wiskott-Aldrich syndrome protein</fullName>
    </recommendedName>
</protein>
<dbReference type="GO" id="GO:0005856">
    <property type="term" value="C:cytoskeleton"/>
    <property type="evidence" value="ECO:0007669"/>
    <property type="project" value="UniProtKB-SubCell"/>
</dbReference>
<keyword evidence="3" id="KW-0963">Cytoplasm</keyword>
<keyword evidence="12" id="KW-1185">Reference proteome</keyword>
<sequence>MADLQYSRSSVGPQVYSRLISSRENALLFALLGPKCSAVASAVAQVYVAPVEPGRQTATWMRKDCGVVCLVKDRSLRSYFLRLYSVKRAKLLWEQELYTPFRYSAPRPFFHTFPADDCQAGLNFADEEEAEIFLSAVEKQIKRNQGVEPNPQRAKLQMTRTQSLDFSSGQLCKSRQNSSDIGFPSDFKHMSHAGWDPEKGFDVKNLDPALQELFVKAGISERDLQDTQICRVIAGIIERQGGLEAVRKEVQATGPPPKTNPKPSGAVSDLALRKGPLPPLPPHARKGPRVVTRSISIQDVSQETWRGAFPDLPIAYNIPPPPSFSPPAPPTTAPAPPPLLPPPPPPASSSLPLKPNLERSQKSLSPMRAQTLPSSSVTEHIGQDAGSKAETGEQCKDRGALPAELSSIISTLRDRMQKRQHSLQCTDDESDGDSDRGDWT</sequence>
<keyword evidence="5" id="KW-0677">Repeat</keyword>
<dbReference type="PROSITE" id="PS50229">
    <property type="entry name" value="WH1"/>
    <property type="match status" value="1"/>
</dbReference>
<dbReference type="SMART" id="SM00461">
    <property type="entry name" value="WH1"/>
    <property type="match status" value="1"/>
</dbReference>
<keyword evidence="6" id="KW-0206">Cytoskeleton</keyword>
<dbReference type="PANTHER" id="PTHR11202:SF36">
    <property type="entry name" value="ACTIN NUCLEATION-PROMOTING FACTOR WASL"/>
    <property type="match status" value="1"/>
</dbReference>
<evidence type="ECO:0000259" key="9">
    <source>
        <dbReference type="PROSITE" id="PS50108"/>
    </source>
</evidence>
<feature type="region of interest" description="Disordered" evidence="8">
    <location>
        <begin position="320"/>
        <end position="440"/>
    </location>
</feature>
<dbReference type="EMBL" id="JAFDVH010000008">
    <property type="protein sequence ID" value="KAG7472437.1"/>
    <property type="molecule type" value="Genomic_DNA"/>
</dbReference>
<evidence type="ECO:0000256" key="2">
    <source>
        <dbReference type="ARBA" id="ARBA00004245"/>
    </source>
</evidence>
<keyword evidence="7" id="KW-0539">Nucleus</keyword>
<evidence type="ECO:0000259" key="10">
    <source>
        <dbReference type="PROSITE" id="PS50229"/>
    </source>
</evidence>
<evidence type="ECO:0000256" key="6">
    <source>
        <dbReference type="ARBA" id="ARBA00023212"/>
    </source>
</evidence>
<feature type="compositionally biased region" description="Pro residues" evidence="8">
    <location>
        <begin position="320"/>
        <end position="347"/>
    </location>
</feature>
<dbReference type="InterPro" id="IPR033927">
    <property type="entry name" value="WASPfam_EVH1"/>
</dbReference>
<feature type="domain" description="WH1" evidence="10">
    <location>
        <begin position="32"/>
        <end position="144"/>
    </location>
</feature>
<dbReference type="SUPFAM" id="SSF50729">
    <property type="entry name" value="PH domain-like"/>
    <property type="match status" value="1"/>
</dbReference>
<dbReference type="InterPro" id="IPR000697">
    <property type="entry name" value="WH1/EVH1_dom"/>
</dbReference>
<dbReference type="Proteomes" id="UP001046870">
    <property type="component" value="Chromosome 8"/>
</dbReference>
<dbReference type="Gene3D" id="2.30.29.30">
    <property type="entry name" value="Pleckstrin-homology domain (PH domain)/Phosphotyrosine-binding domain (PTB)"/>
    <property type="match status" value="1"/>
</dbReference>